<accession>A0A6A6UZ06</accession>
<evidence type="ECO:0000313" key="4">
    <source>
        <dbReference type="Proteomes" id="UP000799440"/>
    </source>
</evidence>
<dbReference type="OrthoDB" id="4205424at2759"/>
<feature type="region of interest" description="Disordered" evidence="1">
    <location>
        <begin position="176"/>
        <end position="196"/>
    </location>
</feature>
<sequence>MPDIWSGDIILSDSTTVQDIILTTAQTTTPTTLHLPPNLRFLSFVSPARIPLHLAAGPSLDVSTTTRETQTWFSQHLLHSSFLQTEDPENTPEWWTQPWSQSPIGILASTDTADAGYTPQNPVRITELLFYGIIHLVPSSNTPALDEELIPTLHVNALPLSSDLLYTAYTLSPPLQSPNHPTFLPNPPSSTSTKRKHDAIFDTATQLQRTAKRKGGASVAAAAARATESRALAHRRSISISSDARKHGLSERRDTRPRSAGGSSMGGRLERERARSVSVGVSASEKSVHHGFGTQKRGKGGLGSTGLSHVTTTTPTSPSTTSTQAEKEKKKQTTTAEPAPETETRNKEALSRVVLAAMRMHGFTQRNNNKKAAKSQYMSQGRRDSTIIDTHPEVTTPTTNTAPIPDTTISDDEFKLLYHQTYRSAICALRKIIAKEPLYLRPDGALRDVVEKLLDIFCTEWGSVDGVGVSETAGVRKGGPGAGYFDLPSGKRAVGREEGVVKGSPVARRKGVDSGGEVMGC</sequence>
<feature type="region of interest" description="Disordered" evidence="1">
    <location>
        <begin position="228"/>
        <end position="348"/>
    </location>
</feature>
<dbReference type="InterPro" id="IPR041260">
    <property type="entry name" value="Sld7_C"/>
</dbReference>
<feature type="compositionally biased region" description="Low complexity" evidence="1">
    <location>
        <begin position="276"/>
        <end position="285"/>
    </location>
</feature>
<dbReference type="EMBL" id="MU006602">
    <property type="protein sequence ID" value="KAF2742973.1"/>
    <property type="molecule type" value="Genomic_DNA"/>
</dbReference>
<organism evidence="3 4">
    <name type="scientific">Sporormia fimetaria CBS 119925</name>
    <dbReference type="NCBI Taxonomy" id="1340428"/>
    <lineage>
        <taxon>Eukaryota</taxon>
        <taxon>Fungi</taxon>
        <taxon>Dikarya</taxon>
        <taxon>Ascomycota</taxon>
        <taxon>Pezizomycotina</taxon>
        <taxon>Dothideomycetes</taxon>
        <taxon>Pleosporomycetidae</taxon>
        <taxon>Pleosporales</taxon>
        <taxon>Sporormiaceae</taxon>
        <taxon>Sporormia</taxon>
    </lineage>
</organism>
<reference evidence="3" key="1">
    <citation type="journal article" date="2020" name="Stud. Mycol.">
        <title>101 Dothideomycetes genomes: a test case for predicting lifestyles and emergence of pathogens.</title>
        <authorList>
            <person name="Haridas S."/>
            <person name="Albert R."/>
            <person name="Binder M."/>
            <person name="Bloem J."/>
            <person name="Labutti K."/>
            <person name="Salamov A."/>
            <person name="Andreopoulos B."/>
            <person name="Baker S."/>
            <person name="Barry K."/>
            <person name="Bills G."/>
            <person name="Bluhm B."/>
            <person name="Cannon C."/>
            <person name="Castanera R."/>
            <person name="Culley D."/>
            <person name="Daum C."/>
            <person name="Ezra D."/>
            <person name="Gonzalez J."/>
            <person name="Henrissat B."/>
            <person name="Kuo A."/>
            <person name="Liang C."/>
            <person name="Lipzen A."/>
            <person name="Lutzoni F."/>
            <person name="Magnuson J."/>
            <person name="Mondo S."/>
            <person name="Nolan M."/>
            <person name="Ohm R."/>
            <person name="Pangilinan J."/>
            <person name="Park H.-J."/>
            <person name="Ramirez L."/>
            <person name="Alfaro M."/>
            <person name="Sun H."/>
            <person name="Tritt A."/>
            <person name="Yoshinaga Y."/>
            <person name="Zwiers L.-H."/>
            <person name="Turgeon B."/>
            <person name="Goodwin S."/>
            <person name="Spatafora J."/>
            <person name="Crous P."/>
            <person name="Grigoriev I."/>
        </authorList>
    </citation>
    <scope>NUCLEOTIDE SEQUENCE</scope>
    <source>
        <strain evidence="3">CBS 119925</strain>
    </source>
</reference>
<evidence type="ECO:0000259" key="2">
    <source>
        <dbReference type="Pfam" id="PF18596"/>
    </source>
</evidence>
<feature type="domain" description="Sld7 C-terminal" evidence="2">
    <location>
        <begin position="343"/>
        <end position="458"/>
    </location>
</feature>
<keyword evidence="4" id="KW-1185">Reference proteome</keyword>
<protein>
    <recommendedName>
        <fullName evidence="2">Sld7 C-terminal domain-containing protein</fullName>
    </recommendedName>
</protein>
<evidence type="ECO:0000256" key="1">
    <source>
        <dbReference type="SAM" id="MobiDB-lite"/>
    </source>
</evidence>
<evidence type="ECO:0000313" key="3">
    <source>
        <dbReference type="EMBL" id="KAF2742973.1"/>
    </source>
</evidence>
<proteinExistence type="predicted"/>
<feature type="compositionally biased region" description="Low complexity" evidence="1">
    <location>
        <begin position="305"/>
        <end position="324"/>
    </location>
</feature>
<gene>
    <name evidence="3" type="ORF">M011DRAFT_490222</name>
</gene>
<dbReference type="AlphaFoldDB" id="A0A6A6UZ06"/>
<feature type="compositionally biased region" description="Basic and acidic residues" evidence="1">
    <location>
        <begin position="243"/>
        <end position="257"/>
    </location>
</feature>
<name>A0A6A6UZ06_9PLEO</name>
<dbReference type="Proteomes" id="UP000799440">
    <property type="component" value="Unassembled WGS sequence"/>
</dbReference>
<dbReference type="Pfam" id="PF18596">
    <property type="entry name" value="Sld7_C"/>
    <property type="match status" value="1"/>
</dbReference>